<dbReference type="HOGENOM" id="CLU_1556424_0_0_1"/>
<evidence type="ECO:0000256" key="6">
    <source>
        <dbReference type="SAM" id="MobiDB-lite"/>
    </source>
</evidence>
<feature type="region of interest" description="Disordered" evidence="6">
    <location>
        <begin position="75"/>
        <end position="173"/>
    </location>
</feature>
<comment type="subcellular location">
    <subcellularLocation>
        <location evidence="1">Cytoplasm</location>
    </subcellularLocation>
</comment>
<reference evidence="9" key="1">
    <citation type="journal article" date="2013" name="Genome Announc.">
        <title>Draft genome sequence of the basidiomycetous yeast-like fungus Pseudozyma hubeiensis SY62, which produces an abundant amount of the biosurfactant mannosylerythritol lipids.</title>
        <authorList>
            <person name="Konishi M."/>
            <person name="Hatada Y."/>
            <person name="Horiuchi J."/>
        </authorList>
    </citation>
    <scope>NUCLEOTIDE SEQUENCE [LARGE SCALE GENOMIC DNA]</scope>
    <source>
        <strain evidence="9">SY62</strain>
    </source>
</reference>
<evidence type="ECO:0000256" key="4">
    <source>
        <dbReference type="ARBA" id="ARBA00037279"/>
    </source>
</evidence>
<evidence type="ECO:0000256" key="3">
    <source>
        <dbReference type="ARBA" id="ARBA00023157"/>
    </source>
</evidence>
<evidence type="ECO:0000313" key="9">
    <source>
        <dbReference type="Proteomes" id="UP000014071"/>
    </source>
</evidence>
<dbReference type="eggNOG" id="KOG3477">
    <property type="taxonomic scope" value="Eukaryota"/>
</dbReference>
<gene>
    <name evidence="8" type="ORF">PHSY_003376</name>
</gene>
<dbReference type="Proteomes" id="UP000014071">
    <property type="component" value="Unassembled WGS sequence"/>
</dbReference>
<evidence type="ECO:0000313" key="8">
    <source>
        <dbReference type="EMBL" id="GAC95799.1"/>
    </source>
</evidence>
<dbReference type="Pfam" id="PF06747">
    <property type="entry name" value="CHCH"/>
    <property type="match status" value="1"/>
</dbReference>
<dbReference type="GeneID" id="24108665"/>
<dbReference type="STRING" id="1305764.R9P3D0"/>
<accession>R9P3D0</accession>
<dbReference type="InterPro" id="IPR010625">
    <property type="entry name" value="CHCH"/>
</dbReference>
<name>R9P3D0_PSEHS</name>
<comment type="similarity">
    <text evidence="5">Belongs to the COX19 family.</text>
</comment>
<dbReference type="EMBL" id="DF238798">
    <property type="protein sequence ID" value="GAC95799.1"/>
    <property type="molecule type" value="Genomic_DNA"/>
</dbReference>
<feature type="compositionally biased region" description="Polar residues" evidence="6">
    <location>
        <begin position="100"/>
        <end position="111"/>
    </location>
</feature>
<dbReference type="PANTHER" id="PTHR21107:SF2">
    <property type="entry name" value="CYTOCHROME C OXIDASE ASSEMBLY PROTEIN COX19"/>
    <property type="match status" value="1"/>
</dbReference>
<evidence type="ECO:0000256" key="5">
    <source>
        <dbReference type="ARBA" id="ARBA00038223"/>
    </source>
</evidence>
<dbReference type="PROSITE" id="PS51808">
    <property type="entry name" value="CHCH"/>
    <property type="match status" value="1"/>
</dbReference>
<dbReference type="RefSeq" id="XP_012189386.1">
    <property type="nucleotide sequence ID" value="XM_012333996.1"/>
</dbReference>
<evidence type="ECO:0000256" key="2">
    <source>
        <dbReference type="ARBA" id="ARBA00022490"/>
    </source>
</evidence>
<sequence length="173" mass="18096">MSFGRPPTFSDFKVSPPERGSFPLDHEGECKTVMQEYMNCIKYNGNDNGKCRHLSKAYLQCRMDKGLMEQDNMDNLGFKDVIDPPSSGTSNAAADRRASQGRSAHSGTTPSYAGDTHGAEGHVSSSKAGSGSPADEANRGPNAGLGNAKGFVSKQAGSYAGDSSGRGGAGRLV</sequence>
<feature type="domain" description="CHCH" evidence="7">
    <location>
        <begin position="30"/>
        <end position="63"/>
    </location>
</feature>
<dbReference type="GO" id="GO:0033617">
    <property type="term" value="P:mitochondrial respiratory chain complex IV assembly"/>
    <property type="evidence" value="ECO:0007669"/>
    <property type="project" value="TreeGrafter"/>
</dbReference>
<keyword evidence="3" id="KW-1015">Disulfide bond</keyword>
<dbReference type="InterPro" id="IPR051383">
    <property type="entry name" value="COX19"/>
</dbReference>
<dbReference type="OrthoDB" id="268594at2759"/>
<protein>
    <submittedName>
        <fullName evidence="8">Metal ion transporter</fullName>
    </submittedName>
</protein>
<evidence type="ECO:0000256" key="1">
    <source>
        <dbReference type="ARBA" id="ARBA00004496"/>
    </source>
</evidence>
<keyword evidence="9" id="KW-1185">Reference proteome</keyword>
<feature type="region of interest" description="Disordered" evidence="6">
    <location>
        <begin position="1"/>
        <end position="21"/>
    </location>
</feature>
<comment type="function">
    <text evidence="4">Required for the assembly of mitochondrial cytochrome c oxidase.</text>
</comment>
<dbReference type="PANTHER" id="PTHR21107">
    <property type="entry name" value="CYTOCHROME C OXIDASE ASSEMBLY PROTEIN COX19"/>
    <property type="match status" value="1"/>
</dbReference>
<evidence type="ECO:0000259" key="7">
    <source>
        <dbReference type="Pfam" id="PF06747"/>
    </source>
</evidence>
<dbReference type="GO" id="GO:0005758">
    <property type="term" value="C:mitochondrial intermembrane space"/>
    <property type="evidence" value="ECO:0007669"/>
    <property type="project" value="TreeGrafter"/>
</dbReference>
<dbReference type="AlphaFoldDB" id="R9P3D0"/>
<feature type="compositionally biased region" description="Gly residues" evidence="6">
    <location>
        <begin position="164"/>
        <end position="173"/>
    </location>
</feature>
<proteinExistence type="inferred from homology"/>
<keyword evidence="2" id="KW-0963">Cytoplasm</keyword>
<organism evidence="8 9">
    <name type="scientific">Pseudozyma hubeiensis (strain SY62)</name>
    <name type="common">Yeast</name>
    <dbReference type="NCBI Taxonomy" id="1305764"/>
    <lineage>
        <taxon>Eukaryota</taxon>
        <taxon>Fungi</taxon>
        <taxon>Dikarya</taxon>
        <taxon>Basidiomycota</taxon>
        <taxon>Ustilaginomycotina</taxon>
        <taxon>Ustilaginomycetes</taxon>
        <taxon>Ustilaginales</taxon>
        <taxon>Ustilaginaceae</taxon>
        <taxon>Pseudozyma</taxon>
    </lineage>
</organism>